<dbReference type="NCBIfam" id="NF003842">
    <property type="entry name" value="PRK05421.1-4"/>
    <property type="match status" value="1"/>
</dbReference>
<sequence>MKNFILSLFAVNALISLASSSYAQSSLAQSVFVNRPEVAFPVPGDEEVIRTFGKVTKNQLPPRKFKFLVWNLHKGTEDSFKTEYLSLAFDRDIVMNQEVFLDPNMMDVFRYLPNFYFTTATSFFSGKEKVRTGVANISAVKPAYTEFIRTETLEPVVNSPKVALITSYPIRFSTKELTVVNLHGINFVSTKSFRHELNRIYERIKDIPSPLVFSGDFNTWNRDRISILEEYAQKLNLVEARFLPDNRMTFNGYPLDHFLHTKDLKVTRAKVDGDFKGSDHKPLQVEVEYSPLKFDFEDEEFTQDLSLAH</sequence>
<organism evidence="1 2">
    <name type="scientific">Bacteriovorax stolpii</name>
    <name type="common">Bdellovibrio stolpii</name>
    <dbReference type="NCBI Taxonomy" id="960"/>
    <lineage>
        <taxon>Bacteria</taxon>
        <taxon>Pseudomonadati</taxon>
        <taxon>Bdellovibrionota</taxon>
        <taxon>Bacteriovoracia</taxon>
        <taxon>Bacteriovoracales</taxon>
        <taxon>Bacteriovoracaceae</taxon>
        <taxon>Bacteriovorax</taxon>
    </lineage>
</organism>
<dbReference type="GO" id="GO:0003824">
    <property type="term" value="F:catalytic activity"/>
    <property type="evidence" value="ECO:0007669"/>
    <property type="project" value="InterPro"/>
</dbReference>
<dbReference type="SUPFAM" id="SSF56219">
    <property type="entry name" value="DNase I-like"/>
    <property type="match status" value="1"/>
</dbReference>
<accession>A0A2K9NUW3</accession>
<dbReference type="InterPro" id="IPR036691">
    <property type="entry name" value="Endo/exonu/phosph_ase_sf"/>
</dbReference>
<dbReference type="Proteomes" id="UP000235584">
    <property type="component" value="Chromosome"/>
</dbReference>
<dbReference type="Pfam" id="PF03372">
    <property type="entry name" value="Exo_endo_phos"/>
    <property type="match status" value="1"/>
</dbReference>
<dbReference type="AlphaFoldDB" id="A0A2K9NUW3"/>
<gene>
    <name evidence="1" type="ORF">C0V70_14550</name>
</gene>
<dbReference type="RefSeq" id="WP_102244594.1">
    <property type="nucleotide sequence ID" value="NZ_CP025704.1"/>
</dbReference>
<protein>
    <submittedName>
        <fullName evidence="1">Uncharacterized protein</fullName>
    </submittedName>
</protein>
<dbReference type="EMBL" id="CP025704">
    <property type="protein sequence ID" value="AUN99303.1"/>
    <property type="molecule type" value="Genomic_DNA"/>
</dbReference>
<proteinExistence type="predicted"/>
<evidence type="ECO:0000313" key="1">
    <source>
        <dbReference type="EMBL" id="AUN99303.1"/>
    </source>
</evidence>
<dbReference type="KEGG" id="bsto:C0V70_14550"/>
<dbReference type="Gene3D" id="3.60.10.10">
    <property type="entry name" value="Endonuclease/exonuclease/phosphatase"/>
    <property type="match status" value="1"/>
</dbReference>
<dbReference type="OrthoDB" id="5291591at2"/>
<dbReference type="InterPro" id="IPR005135">
    <property type="entry name" value="Endo/exonuclease/phosphatase"/>
</dbReference>
<name>A0A2K9NUW3_BACTC</name>
<evidence type="ECO:0000313" key="2">
    <source>
        <dbReference type="Proteomes" id="UP000235584"/>
    </source>
</evidence>
<reference evidence="1 2" key="1">
    <citation type="submission" date="2018-01" db="EMBL/GenBank/DDBJ databases">
        <title>Complete genome sequence of Bacteriovorax stolpii DSM12778.</title>
        <authorList>
            <person name="Tang B."/>
            <person name="Chang J."/>
        </authorList>
    </citation>
    <scope>NUCLEOTIDE SEQUENCE [LARGE SCALE GENOMIC DNA]</scope>
    <source>
        <strain evidence="1 2">DSM 12778</strain>
    </source>
</reference>
<keyword evidence="2" id="KW-1185">Reference proteome</keyword>